<evidence type="ECO:0000313" key="3">
    <source>
        <dbReference type="EMBL" id="AZA47212.1"/>
    </source>
</evidence>
<keyword evidence="6" id="KW-1185">Reference proteome</keyword>
<sequence>MENNKYFLLDHCCLRIPSHSIEAFLDFNENIKNISLENHEELVQVLNHIFSNTYYKEAVYIASKDLYETFLELKENNFANKDAAKRFLITFYKYFSRMSNRSTPYGLFSGTSSAGIIDEPTNIKFDNNRYRLVCQLNIHSLTKLIRSIDPLNNELINKIKYYKNNTLYTLGNKAYFVEQFDNGRYIASNLTSIRLSEYVKIILQCAEQGATVAEMADKISNPAITLEQKQNFIKNIIQSQILVSQLLPSVSTENFIEDLINTIDEKEINIEEINELKEIDHIIRNISSVDDIDLFRTYIKNNSDSNIISRDFYKLDLFYNLQKGNLNKKILNEINDTSYEVMHLFSQRTSLALSHFVNAFASRYEDRELPLVQVLDTNYGIGYEKVVSGNAEYTPLLDGIPVMSDSRSETRIIYGGFEMLRDKIFKQYCKTGESVIYADEDFKNYLSKKPQLSREGEAPSAYIFGRILSPSAEALDNGDYKFFPTQCHAPFAARLLTRFTHGNNQLKNQVKKIADFEQKTNPDVIMAEVLTIPDDNYANITLYSTIRDYEIPFLSNSKLSKDHQIHADDLLVSVRNGKVVLRSKKLNKEIIPCLSNTYNTTLAQPLYKFLADVGSQNMRLGYFWDWGIYQNEPFLPRIEYKKIIISRARWFMKKIKTDYRNEQAAEAAIADLKIQYNLPQYVVLSSGDNELLIDLDNKIGQAILLKEISQQNVIVYENIHTKENCFIKEGDNSYANEVVIPLLNKRTVYLPSIQHVSIPKIKRIFPPGSEWFYIKIYSGSKNVEDILTEVISDFAVDLLNKKIIDKWFFIKYNDPDHHIRVRFHCFNPDKKKEEWYLISENLQKAIHEFIPEEQALRITIDTYVRELERYGDHTMELSENIFYYDSTAVSEFLNLIHGNEGEQLRWKFALVNVDKLLDDFKYSVKDKIKVIGTLCENFTNEFSFNNADNYVALSRTLSTRHRELKKEISDIIFEKDKVEYHEAYECFNKRSENIATELSRYPELPQETKDHLIMSYIHMTLNRLFMVNQRRHELVIYYFLKKFYESEIAKAKNNISI</sequence>
<feature type="domain" description="Lantibiotic dehydratase N-terminal" evidence="1">
    <location>
        <begin position="54"/>
        <end position="704"/>
    </location>
</feature>
<evidence type="ECO:0000313" key="4">
    <source>
        <dbReference type="EMBL" id="STD08681.1"/>
    </source>
</evidence>
<evidence type="ECO:0000259" key="2">
    <source>
        <dbReference type="Pfam" id="PF14028"/>
    </source>
</evidence>
<protein>
    <submittedName>
        <fullName evidence="4">Thiopeptide-type bacteriocin biosynthesis domain</fullName>
    </submittedName>
</protein>
<dbReference type="EMBL" id="UFVQ01000003">
    <property type="protein sequence ID" value="STD08681.1"/>
    <property type="molecule type" value="Genomic_DNA"/>
</dbReference>
<gene>
    <name evidence="3" type="ORF">EG346_03010</name>
    <name evidence="4" type="ORF">NCTC13533_04467</name>
</gene>
<dbReference type="Pfam" id="PF04738">
    <property type="entry name" value="Lant_dehydr_N"/>
    <property type="match status" value="1"/>
</dbReference>
<dbReference type="RefSeq" id="WP_123876948.1">
    <property type="nucleotide sequence ID" value="NZ_CP033920.1"/>
</dbReference>
<dbReference type="KEGG" id="ccau:EG346_03010"/>
<dbReference type="InterPro" id="IPR023809">
    <property type="entry name" value="Thiopep_bacteriocin_synth_dom"/>
</dbReference>
<accession>A0A376EJ10</accession>
<name>A0A376EJ10_CHRCU</name>
<evidence type="ECO:0000313" key="6">
    <source>
        <dbReference type="Proteomes" id="UP000273270"/>
    </source>
</evidence>
<dbReference type="InterPro" id="IPR006827">
    <property type="entry name" value="Lant_deHydtase_N"/>
</dbReference>
<evidence type="ECO:0000259" key="1">
    <source>
        <dbReference type="Pfam" id="PF04738"/>
    </source>
</evidence>
<proteinExistence type="predicted"/>
<dbReference type="STRING" id="297244.SAMN05421639_10335"/>
<reference evidence="3" key="3">
    <citation type="submission" date="2018-11" db="EMBL/GenBank/DDBJ databases">
        <title>Proposal to divide the Flavobacteriaceae and reorganize its genera based on Amino Acid Identity values calculated from whole genome sequences.</title>
        <authorList>
            <person name="Nicholson A.C."/>
            <person name="Gulvik C.A."/>
            <person name="Whitney A.M."/>
            <person name="Humrighouse B.W."/>
            <person name="Bell M."/>
            <person name="Holmes B."/>
            <person name="Steigerwalt A."/>
            <person name="Villarma A."/>
            <person name="Sheth M."/>
            <person name="Batra D."/>
            <person name="Pryor J."/>
            <person name="Bernardet J.-F."/>
            <person name="Hugo C."/>
            <person name="Kampfer P."/>
            <person name="Newman J."/>
            <person name="Mcquiston J.R."/>
        </authorList>
    </citation>
    <scope>NUCLEOTIDE SEQUENCE [LARGE SCALE GENOMIC DNA]</scope>
    <source>
        <strain evidence="3">G0188</strain>
    </source>
</reference>
<feature type="domain" description="Thiopeptide-type bacteriocin biosynthesis" evidence="2">
    <location>
        <begin position="771"/>
        <end position="1044"/>
    </location>
</feature>
<reference evidence="6" key="2">
    <citation type="submission" date="2018-11" db="EMBL/GenBank/DDBJ databases">
        <title>Proposal to divide the Flavobacteriaceae and reorganize its genera based on Amino Acid Identity values calculated from whole genome sequences.</title>
        <authorList>
            <person name="Nicholson A.C."/>
            <person name="Gulvik C.A."/>
            <person name="Whitney A.M."/>
            <person name="Humrighouse B.W."/>
            <person name="Bell M."/>
            <person name="Holmes B."/>
            <person name="Steigerwalt A.G."/>
            <person name="Villarma A."/>
            <person name="Sheth M."/>
            <person name="Batra D."/>
            <person name="Pryor J."/>
            <person name="Bernardet J.-F."/>
            <person name="Hugo C."/>
            <person name="Kampfer P."/>
            <person name="Newman J."/>
            <person name="McQuiston J.R."/>
        </authorList>
    </citation>
    <scope>NUCLEOTIDE SEQUENCE [LARGE SCALE GENOMIC DNA]</scope>
    <source>
        <strain evidence="6">G0188</strain>
    </source>
</reference>
<dbReference type="Pfam" id="PF14028">
    <property type="entry name" value="Lant_dehydr_C"/>
    <property type="match status" value="1"/>
</dbReference>
<dbReference type="OrthoDB" id="1273722at2"/>
<dbReference type="Proteomes" id="UP000255224">
    <property type="component" value="Unassembled WGS sequence"/>
</dbReference>
<dbReference type="Proteomes" id="UP000273270">
    <property type="component" value="Chromosome"/>
</dbReference>
<evidence type="ECO:0000313" key="5">
    <source>
        <dbReference type="Proteomes" id="UP000255224"/>
    </source>
</evidence>
<dbReference type="EMBL" id="CP033920">
    <property type="protein sequence ID" value="AZA47212.1"/>
    <property type="molecule type" value="Genomic_DNA"/>
</dbReference>
<accession>A0A3G6LVF1</accession>
<dbReference type="AlphaFoldDB" id="A0A376EJ10"/>
<reference evidence="4 5" key="1">
    <citation type="submission" date="2018-06" db="EMBL/GenBank/DDBJ databases">
        <authorList>
            <consortium name="Pathogen Informatics"/>
            <person name="Doyle S."/>
        </authorList>
    </citation>
    <scope>NUCLEOTIDE SEQUENCE [LARGE SCALE GENOMIC DNA]</scope>
    <source>
        <strain evidence="4 5">NCTC13533</strain>
    </source>
</reference>
<dbReference type="NCBIfam" id="TIGR03891">
    <property type="entry name" value="thiopep_ocin"/>
    <property type="match status" value="1"/>
</dbReference>
<organism evidence="4 5">
    <name type="scientific">Chryseobacterium carnipullorum</name>
    <dbReference type="NCBI Taxonomy" id="1124835"/>
    <lineage>
        <taxon>Bacteria</taxon>
        <taxon>Pseudomonadati</taxon>
        <taxon>Bacteroidota</taxon>
        <taxon>Flavobacteriia</taxon>
        <taxon>Flavobacteriales</taxon>
        <taxon>Weeksellaceae</taxon>
        <taxon>Chryseobacterium group</taxon>
        <taxon>Chryseobacterium</taxon>
    </lineage>
</organism>